<dbReference type="InterPro" id="IPR051393">
    <property type="entry name" value="ABC_transporter_permease"/>
</dbReference>
<feature type="transmembrane region" description="Helical" evidence="7">
    <location>
        <begin position="20"/>
        <end position="42"/>
    </location>
</feature>
<evidence type="ECO:0000259" key="8">
    <source>
        <dbReference type="PROSITE" id="PS50928"/>
    </source>
</evidence>
<dbReference type="HOGENOM" id="CLU_016047_0_0_9"/>
<dbReference type="GO" id="GO:0005886">
    <property type="term" value="C:plasma membrane"/>
    <property type="evidence" value="ECO:0007669"/>
    <property type="project" value="UniProtKB-SubCell"/>
</dbReference>
<keyword evidence="4 7" id="KW-0812">Transmembrane</keyword>
<dbReference type="InterPro" id="IPR000515">
    <property type="entry name" value="MetI-like"/>
</dbReference>
<evidence type="ECO:0000256" key="3">
    <source>
        <dbReference type="ARBA" id="ARBA00022475"/>
    </source>
</evidence>
<dbReference type="InterPro" id="IPR035906">
    <property type="entry name" value="MetI-like_sf"/>
</dbReference>
<dbReference type="STRING" id="195103.CPF_1114"/>
<proteinExistence type="inferred from homology"/>
<dbReference type="Gene3D" id="1.10.3720.10">
    <property type="entry name" value="MetI-like"/>
    <property type="match status" value="1"/>
</dbReference>
<dbReference type="SUPFAM" id="SSF161098">
    <property type="entry name" value="MetI-like"/>
    <property type="match status" value="1"/>
</dbReference>
<feature type="transmembrane region" description="Helical" evidence="7">
    <location>
        <begin position="81"/>
        <end position="102"/>
    </location>
</feature>
<dbReference type="EMBL" id="CP000246">
    <property type="protein sequence ID" value="ABG83377.1"/>
    <property type="molecule type" value="Genomic_DNA"/>
</dbReference>
<comment type="similarity">
    <text evidence="7">Belongs to the binding-protein-dependent transport system permease family.</text>
</comment>
<dbReference type="GO" id="GO:0055085">
    <property type="term" value="P:transmembrane transport"/>
    <property type="evidence" value="ECO:0007669"/>
    <property type="project" value="InterPro"/>
</dbReference>
<organism evidence="9 10">
    <name type="scientific">Clostridium perfringens (strain ATCC 13124 / DSM 756 / JCM 1290 / NCIMB 6125 / NCTC 8237 / Type A)</name>
    <dbReference type="NCBI Taxonomy" id="195103"/>
    <lineage>
        <taxon>Bacteria</taxon>
        <taxon>Bacillati</taxon>
        <taxon>Bacillota</taxon>
        <taxon>Clostridia</taxon>
        <taxon>Eubacteriales</taxon>
        <taxon>Clostridiaceae</taxon>
        <taxon>Clostridium</taxon>
    </lineage>
</organism>
<dbReference type="PANTHER" id="PTHR30193">
    <property type="entry name" value="ABC TRANSPORTER PERMEASE PROTEIN"/>
    <property type="match status" value="1"/>
</dbReference>
<dbReference type="PaxDb" id="195103-CPF_1114"/>
<sequence length="301" mass="33308">MELVKKKRRTPGTLGKYFYVFVLPALAIYLIFSIVPFLYTIFYSFTNYTDINPINLSFVGFENYAKVFSTPVMMTGIKNSVIYAIALTGLQTVLALPLAVLLDKKLKSRNLLRAVFFFPAVFSSLIIGYLWNFILSSSDYGLVNNILHSLGLDTINFFTTNKALFSVIFTQAWQWTGWAMVIFLANLQSIPKELYEAASIDGAGSLKQFFHVTLPLMCPSVKIIVVTGLIGGMKVFDIIYSMTSGGPGNATETVMTVMMKKGISDGFYSTGAAFGVLFFIIVLVISGITTKLMGKWSESIS</sequence>
<evidence type="ECO:0000256" key="2">
    <source>
        <dbReference type="ARBA" id="ARBA00022448"/>
    </source>
</evidence>
<evidence type="ECO:0000256" key="1">
    <source>
        <dbReference type="ARBA" id="ARBA00004651"/>
    </source>
</evidence>
<keyword evidence="10" id="KW-1185">Reference proteome</keyword>
<dbReference type="AlphaFoldDB" id="A0A0H2YSD5"/>
<dbReference type="KEGG" id="cpf:CPF_1114"/>
<evidence type="ECO:0000256" key="4">
    <source>
        <dbReference type="ARBA" id="ARBA00022692"/>
    </source>
</evidence>
<evidence type="ECO:0000256" key="5">
    <source>
        <dbReference type="ARBA" id="ARBA00022989"/>
    </source>
</evidence>
<feature type="transmembrane region" description="Helical" evidence="7">
    <location>
        <begin position="267"/>
        <end position="288"/>
    </location>
</feature>
<dbReference type="SUPFAM" id="SSF160964">
    <property type="entry name" value="MalF N-terminal region-like"/>
    <property type="match status" value="1"/>
</dbReference>
<evidence type="ECO:0000256" key="6">
    <source>
        <dbReference type="ARBA" id="ARBA00023136"/>
    </source>
</evidence>
<dbReference type="PANTHER" id="PTHR30193:SF37">
    <property type="entry name" value="INNER MEMBRANE ABC TRANSPORTER PERMEASE PROTEIN YCJO"/>
    <property type="match status" value="1"/>
</dbReference>
<keyword evidence="2 7" id="KW-0813">Transport</keyword>
<dbReference type="eggNOG" id="COG1175">
    <property type="taxonomic scope" value="Bacteria"/>
</dbReference>
<accession>A0A0H2YSD5</accession>
<evidence type="ECO:0000256" key="7">
    <source>
        <dbReference type="RuleBase" id="RU363032"/>
    </source>
</evidence>
<reference evidence="9 10" key="1">
    <citation type="journal article" date="2006" name="Genome Res.">
        <title>Skewed genomic variability in strains of the toxigenic bacterial pathogen, Clostridium perfringens.</title>
        <authorList>
            <person name="Myers G.S."/>
            <person name="Rasko D.A."/>
            <person name="Cheung J.K."/>
            <person name="Ravel J."/>
            <person name="Seshadri R."/>
            <person name="Deboy R.T."/>
            <person name="Ren Q."/>
            <person name="Varga J."/>
            <person name="Awad M.M."/>
            <person name="Brinkac L.M."/>
            <person name="Daugherty S.C."/>
            <person name="Haft D.H."/>
            <person name="Dodson R.J."/>
            <person name="Madupu R."/>
            <person name="Nelson W.C."/>
            <person name="Rosovitz M.J."/>
            <person name="Sullivan S.A."/>
            <person name="Khouri H."/>
            <person name="Dimitrov G.I."/>
            <person name="Watkins K.L."/>
            <person name="Mulligan S."/>
            <person name="Benton J."/>
            <person name="Radune D."/>
            <person name="Fisher D.J."/>
            <person name="Atkins H.S."/>
            <person name="Hiscox T."/>
            <person name="Jost B.H."/>
            <person name="Billington S.J."/>
            <person name="Songer J.G."/>
            <person name="McClane B.A."/>
            <person name="Titball R.W."/>
            <person name="Rood J.I."/>
            <person name="Melville S.B."/>
            <person name="Paulsen I.T."/>
        </authorList>
    </citation>
    <scope>NUCLEOTIDE SEQUENCE [LARGE SCALE GENOMIC DNA]</scope>
    <source>
        <strain evidence="10">ATCC 13124 / DSM 756 / JCM 1290 / NCIMB 6125 / NCTC 8237 / S 107 / Type A</strain>
    </source>
</reference>
<feature type="domain" description="ABC transmembrane type-1" evidence="8">
    <location>
        <begin position="77"/>
        <end position="289"/>
    </location>
</feature>
<keyword evidence="3" id="KW-1003">Cell membrane</keyword>
<dbReference type="RefSeq" id="WP_003451894.1">
    <property type="nucleotide sequence ID" value="NC_008261.1"/>
</dbReference>
<name>A0A0H2YSD5_CLOP1</name>
<dbReference type="Pfam" id="PF00528">
    <property type="entry name" value="BPD_transp_1"/>
    <property type="match status" value="1"/>
</dbReference>
<evidence type="ECO:0000313" key="10">
    <source>
        <dbReference type="Proteomes" id="UP000001823"/>
    </source>
</evidence>
<protein>
    <submittedName>
        <fullName evidence="9">Sugar ABC transporter, permease protein</fullName>
    </submittedName>
</protein>
<gene>
    <name evidence="9" type="ordered locus">CPF_1114</name>
</gene>
<dbReference type="GeneID" id="93002603"/>
<keyword evidence="5 7" id="KW-1133">Transmembrane helix</keyword>
<dbReference type="Proteomes" id="UP000001823">
    <property type="component" value="Chromosome"/>
</dbReference>
<feature type="transmembrane region" description="Helical" evidence="7">
    <location>
        <begin position="114"/>
        <end position="134"/>
    </location>
</feature>
<keyword evidence="6 7" id="KW-0472">Membrane</keyword>
<dbReference type="CDD" id="cd06261">
    <property type="entry name" value="TM_PBP2"/>
    <property type="match status" value="1"/>
</dbReference>
<comment type="subcellular location">
    <subcellularLocation>
        <location evidence="1 7">Cell membrane</location>
        <topology evidence="1 7">Multi-pass membrane protein</topology>
    </subcellularLocation>
</comment>
<evidence type="ECO:0000313" key="9">
    <source>
        <dbReference type="EMBL" id="ABG83377.1"/>
    </source>
</evidence>
<dbReference type="PROSITE" id="PS50928">
    <property type="entry name" value="ABC_TM1"/>
    <property type="match status" value="1"/>
</dbReference>
<feature type="transmembrane region" description="Helical" evidence="7">
    <location>
        <begin position="163"/>
        <end position="185"/>
    </location>
</feature>